<dbReference type="InterPro" id="IPR011009">
    <property type="entry name" value="Kinase-like_dom_sf"/>
</dbReference>
<keyword evidence="4" id="KW-0547">Nucleotide-binding</keyword>
<dbReference type="GO" id="GO:0005856">
    <property type="term" value="C:cytoskeleton"/>
    <property type="evidence" value="ECO:0007669"/>
    <property type="project" value="TreeGrafter"/>
</dbReference>
<organism evidence="9 10">
    <name type="scientific">Reticulomyxa filosa</name>
    <dbReference type="NCBI Taxonomy" id="46433"/>
    <lineage>
        <taxon>Eukaryota</taxon>
        <taxon>Sar</taxon>
        <taxon>Rhizaria</taxon>
        <taxon>Retaria</taxon>
        <taxon>Foraminifera</taxon>
        <taxon>Monothalamids</taxon>
        <taxon>Reticulomyxidae</taxon>
        <taxon>Reticulomyxa</taxon>
    </lineage>
</organism>
<evidence type="ECO:0000256" key="1">
    <source>
        <dbReference type="ARBA" id="ARBA00012513"/>
    </source>
</evidence>
<protein>
    <recommendedName>
        <fullName evidence="1">non-specific serine/threonine protein kinase</fullName>
        <ecNumber evidence="1">2.7.11.1</ecNumber>
    </recommendedName>
</protein>
<evidence type="ECO:0000256" key="4">
    <source>
        <dbReference type="ARBA" id="ARBA00022741"/>
    </source>
</evidence>
<dbReference type="GO" id="GO:0004674">
    <property type="term" value="F:protein serine/threonine kinase activity"/>
    <property type="evidence" value="ECO:0007669"/>
    <property type="project" value="UniProtKB-KW"/>
</dbReference>
<evidence type="ECO:0000313" key="10">
    <source>
        <dbReference type="Proteomes" id="UP000023152"/>
    </source>
</evidence>
<dbReference type="InterPro" id="IPR000961">
    <property type="entry name" value="AGC-kinase_C"/>
</dbReference>
<dbReference type="PROSITE" id="PS51285">
    <property type="entry name" value="AGC_KINASE_CTER"/>
    <property type="match status" value="1"/>
</dbReference>
<dbReference type="GO" id="GO:0031032">
    <property type="term" value="P:actomyosin structure organization"/>
    <property type="evidence" value="ECO:0007669"/>
    <property type="project" value="TreeGrafter"/>
</dbReference>
<comment type="caution">
    <text evidence="9">The sequence shown here is derived from an EMBL/GenBank/DDBJ whole genome shotgun (WGS) entry which is preliminary data.</text>
</comment>
<dbReference type="GO" id="GO:0005737">
    <property type="term" value="C:cytoplasm"/>
    <property type="evidence" value="ECO:0007669"/>
    <property type="project" value="TreeGrafter"/>
</dbReference>
<dbReference type="SUPFAM" id="SSF56112">
    <property type="entry name" value="Protein kinase-like (PK-like)"/>
    <property type="match status" value="1"/>
</dbReference>
<dbReference type="Proteomes" id="UP000023152">
    <property type="component" value="Unassembled WGS sequence"/>
</dbReference>
<dbReference type="AlphaFoldDB" id="X6MS42"/>
<dbReference type="InterPro" id="IPR050839">
    <property type="entry name" value="Rho-assoc_Ser/Thr_Kinase"/>
</dbReference>
<dbReference type="EMBL" id="ASPP01018727">
    <property type="protein sequence ID" value="ETO15880.1"/>
    <property type="molecule type" value="Genomic_DNA"/>
</dbReference>
<keyword evidence="5 9" id="KW-0418">Kinase</keyword>
<evidence type="ECO:0000256" key="7">
    <source>
        <dbReference type="SAM" id="MobiDB-lite"/>
    </source>
</evidence>
<dbReference type="OrthoDB" id="63267at2759"/>
<proteinExistence type="predicted"/>
<evidence type="ECO:0000259" key="8">
    <source>
        <dbReference type="PROSITE" id="PS51285"/>
    </source>
</evidence>
<keyword evidence="3" id="KW-0808">Transferase</keyword>
<feature type="region of interest" description="Disordered" evidence="7">
    <location>
        <begin position="84"/>
        <end position="126"/>
    </location>
</feature>
<dbReference type="EC" id="2.7.11.1" evidence="1"/>
<evidence type="ECO:0000256" key="2">
    <source>
        <dbReference type="ARBA" id="ARBA00022527"/>
    </source>
</evidence>
<dbReference type="PANTHER" id="PTHR22988:SF75">
    <property type="entry name" value="MYOSIN-16-LIKE"/>
    <property type="match status" value="1"/>
</dbReference>
<keyword evidence="6" id="KW-0067">ATP-binding</keyword>
<evidence type="ECO:0000313" key="9">
    <source>
        <dbReference type="EMBL" id="ETO15880.1"/>
    </source>
</evidence>
<evidence type="ECO:0000256" key="3">
    <source>
        <dbReference type="ARBA" id="ARBA00022679"/>
    </source>
</evidence>
<dbReference type="Gene3D" id="1.10.510.10">
    <property type="entry name" value="Transferase(Phosphotransferase) domain 1"/>
    <property type="match status" value="1"/>
</dbReference>
<reference evidence="9 10" key="1">
    <citation type="journal article" date="2013" name="Curr. Biol.">
        <title>The Genome of the Foraminiferan Reticulomyxa filosa.</title>
        <authorList>
            <person name="Glockner G."/>
            <person name="Hulsmann N."/>
            <person name="Schleicher M."/>
            <person name="Noegel A.A."/>
            <person name="Eichinger L."/>
            <person name="Gallinger C."/>
            <person name="Pawlowski J."/>
            <person name="Sierra R."/>
            <person name="Euteneuer U."/>
            <person name="Pillet L."/>
            <person name="Moustafa A."/>
            <person name="Platzer M."/>
            <person name="Groth M."/>
            <person name="Szafranski K."/>
            <person name="Schliwa M."/>
        </authorList>
    </citation>
    <scope>NUCLEOTIDE SEQUENCE [LARGE SCALE GENOMIC DNA]</scope>
</reference>
<dbReference type="Gene3D" id="3.30.200.20">
    <property type="entry name" value="Phosphorylase Kinase, domain 1"/>
    <property type="match status" value="1"/>
</dbReference>
<gene>
    <name evidence="9" type="ORF">RFI_21485</name>
</gene>
<dbReference type="PANTHER" id="PTHR22988">
    <property type="entry name" value="MYOTONIC DYSTROPHY S/T KINASE-RELATED"/>
    <property type="match status" value="1"/>
</dbReference>
<dbReference type="SMART" id="SM00133">
    <property type="entry name" value="S_TK_X"/>
    <property type="match status" value="1"/>
</dbReference>
<name>X6MS42_RETFI</name>
<evidence type="ECO:0000256" key="5">
    <source>
        <dbReference type="ARBA" id="ARBA00022777"/>
    </source>
</evidence>
<dbReference type="GO" id="GO:0005524">
    <property type="term" value="F:ATP binding"/>
    <property type="evidence" value="ECO:0007669"/>
    <property type="project" value="UniProtKB-KW"/>
</dbReference>
<evidence type="ECO:0000256" key="6">
    <source>
        <dbReference type="ARBA" id="ARBA00022840"/>
    </source>
</evidence>
<feature type="domain" description="AGC-kinase C-terminal" evidence="8">
    <location>
        <begin position="47"/>
        <end position="178"/>
    </location>
</feature>
<keyword evidence="10" id="KW-1185">Reference proteome</keyword>
<keyword evidence="2" id="KW-0723">Serine/threonine-protein kinase</keyword>
<accession>X6MS42</accession>
<sequence>MFIYREYLRIPKHCNLSKEAKDCIFRLICGRDKRMNFNQLKKHAFFRNVPWHNLRTMRPPFKPVIDHDADIRYFDKVKDVELAIPDPQNSDSDPDMNEDEKGKHHLGITEPARKNSHKKKQSSFNNLDPKGVCGACLEELDKNASSPPADGGLLNVKKDKNHFYGFTFERIPIDKKDIFQPGEEDFD</sequence>